<dbReference type="SMART" id="SM00184">
    <property type="entry name" value="RING"/>
    <property type="match status" value="1"/>
</dbReference>
<dbReference type="GO" id="GO:0008270">
    <property type="term" value="F:zinc ion binding"/>
    <property type="evidence" value="ECO:0007669"/>
    <property type="project" value="UniProtKB-KW"/>
</dbReference>
<feature type="region of interest" description="Disordered" evidence="6">
    <location>
        <begin position="62"/>
        <end position="110"/>
    </location>
</feature>
<keyword evidence="1" id="KW-0479">Metal-binding</keyword>
<feature type="compositionally biased region" description="Basic and acidic residues" evidence="6">
    <location>
        <begin position="436"/>
        <end position="454"/>
    </location>
</feature>
<evidence type="ECO:0000256" key="4">
    <source>
        <dbReference type="PROSITE-ProRule" id="PRU00175"/>
    </source>
</evidence>
<dbReference type="Pfam" id="PF13445">
    <property type="entry name" value="zf-RING_UBOX"/>
    <property type="match status" value="1"/>
</dbReference>
<evidence type="ECO:0000256" key="1">
    <source>
        <dbReference type="ARBA" id="ARBA00022723"/>
    </source>
</evidence>
<reference evidence="8" key="1">
    <citation type="journal article" date="2023" name="Mol. Phylogenet. Evol.">
        <title>Genome-scale phylogeny and comparative genomics of the fungal order Sordariales.</title>
        <authorList>
            <person name="Hensen N."/>
            <person name="Bonometti L."/>
            <person name="Westerberg I."/>
            <person name="Brannstrom I.O."/>
            <person name="Guillou S."/>
            <person name="Cros-Aarteil S."/>
            <person name="Calhoun S."/>
            <person name="Haridas S."/>
            <person name="Kuo A."/>
            <person name="Mondo S."/>
            <person name="Pangilinan J."/>
            <person name="Riley R."/>
            <person name="LaButti K."/>
            <person name="Andreopoulos B."/>
            <person name="Lipzen A."/>
            <person name="Chen C."/>
            <person name="Yan M."/>
            <person name="Daum C."/>
            <person name="Ng V."/>
            <person name="Clum A."/>
            <person name="Steindorff A."/>
            <person name="Ohm R.A."/>
            <person name="Martin F."/>
            <person name="Silar P."/>
            <person name="Natvig D.O."/>
            <person name="Lalanne C."/>
            <person name="Gautier V."/>
            <person name="Ament-Velasquez S.L."/>
            <person name="Kruys A."/>
            <person name="Hutchinson M.I."/>
            <person name="Powell A.J."/>
            <person name="Barry K."/>
            <person name="Miller A.N."/>
            <person name="Grigoriev I.V."/>
            <person name="Debuchy R."/>
            <person name="Gladieux P."/>
            <person name="Hiltunen Thoren M."/>
            <person name="Johannesson H."/>
        </authorList>
    </citation>
    <scope>NUCLEOTIDE SEQUENCE</scope>
    <source>
        <strain evidence="8">CBS 232.78</strain>
    </source>
</reference>
<keyword evidence="3" id="KW-0862">Zinc</keyword>
<evidence type="ECO:0000256" key="6">
    <source>
        <dbReference type="SAM" id="MobiDB-lite"/>
    </source>
</evidence>
<feature type="compositionally biased region" description="Low complexity" evidence="6">
    <location>
        <begin position="1"/>
        <end position="19"/>
    </location>
</feature>
<feature type="region of interest" description="Disordered" evidence="6">
    <location>
        <begin position="344"/>
        <end position="461"/>
    </location>
</feature>
<evidence type="ECO:0000256" key="5">
    <source>
        <dbReference type="SAM" id="Coils"/>
    </source>
</evidence>
<accession>A0AAE0KDD0</accession>
<evidence type="ECO:0000313" key="9">
    <source>
        <dbReference type="Proteomes" id="UP001285441"/>
    </source>
</evidence>
<gene>
    <name evidence="8" type="ORF">B0H63DRAFT_525941</name>
</gene>
<proteinExistence type="predicted"/>
<sequence length="461" mass="50671">MSTASASGAPASAPALTPAAPAPPPAQSATAAPAAQNDANTVLTRLGLYTYARTDANSISHSLTASHPFERSRLLPPKPTRPDNSTSQSNPSHTIGKENPDTEAGVGARPTEHCWQHVRKWLREGKGRQPTATCPVCYDDLDIDGLDPASTSTPARRKLAVVRPCGHMTCVDCLYLQVSTSENPDTCPLCKYGSRGRWVLCNHIIHYRLPYTGSSSSSSSMPALAVPLTLPEGGTIPNACWWCEEYQQDFQRRKKTAQRDLQNATRNLDRVMQMFIVPGMARQHERRLRAGASELANALQRRRRLGLSFPPLGDDSPQDISDMEEGGGVMRIAIDRANELAPLVSEEPSTNNPPGRQILRPQERLRPRGPTRQPITGHGDAHGQPTMGRRDTYLQSRPAYNFGPPLPMQTQSRISHDDPYGLHSREYLTRGPPPRRPSELSRISHGEPHGRASHEYPMGMH</sequence>
<dbReference type="InterPro" id="IPR027370">
    <property type="entry name" value="Znf-RING_euk"/>
</dbReference>
<evidence type="ECO:0000256" key="2">
    <source>
        <dbReference type="ARBA" id="ARBA00022771"/>
    </source>
</evidence>
<feature type="domain" description="RING-type" evidence="7">
    <location>
        <begin position="134"/>
        <end position="191"/>
    </location>
</feature>
<dbReference type="AlphaFoldDB" id="A0AAE0KDD0"/>
<dbReference type="PROSITE" id="PS50089">
    <property type="entry name" value="ZF_RING_2"/>
    <property type="match status" value="1"/>
</dbReference>
<dbReference type="InterPro" id="IPR013083">
    <property type="entry name" value="Znf_RING/FYVE/PHD"/>
</dbReference>
<organism evidence="8 9">
    <name type="scientific">Podospora didyma</name>
    <dbReference type="NCBI Taxonomy" id="330526"/>
    <lineage>
        <taxon>Eukaryota</taxon>
        <taxon>Fungi</taxon>
        <taxon>Dikarya</taxon>
        <taxon>Ascomycota</taxon>
        <taxon>Pezizomycotina</taxon>
        <taxon>Sordariomycetes</taxon>
        <taxon>Sordariomycetidae</taxon>
        <taxon>Sordariales</taxon>
        <taxon>Podosporaceae</taxon>
        <taxon>Podospora</taxon>
    </lineage>
</organism>
<reference evidence="8" key="2">
    <citation type="submission" date="2023-06" db="EMBL/GenBank/DDBJ databases">
        <authorList>
            <consortium name="Lawrence Berkeley National Laboratory"/>
            <person name="Haridas S."/>
            <person name="Hensen N."/>
            <person name="Bonometti L."/>
            <person name="Westerberg I."/>
            <person name="Brannstrom I.O."/>
            <person name="Guillou S."/>
            <person name="Cros-Aarteil S."/>
            <person name="Calhoun S."/>
            <person name="Kuo A."/>
            <person name="Mondo S."/>
            <person name="Pangilinan J."/>
            <person name="Riley R."/>
            <person name="LaButti K."/>
            <person name="Andreopoulos B."/>
            <person name="Lipzen A."/>
            <person name="Chen C."/>
            <person name="Yanf M."/>
            <person name="Daum C."/>
            <person name="Ng V."/>
            <person name="Clum A."/>
            <person name="Steindorff A."/>
            <person name="Ohm R."/>
            <person name="Martin F."/>
            <person name="Silar P."/>
            <person name="Natvig D."/>
            <person name="Lalanne C."/>
            <person name="Gautier V."/>
            <person name="Ament-velasquez S.L."/>
            <person name="Kruys A."/>
            <person name="Hutchinson M.I."/>
            <person name="Powell A.J."/>
            <person name="Barry K."/>
            <person name="Miller A.N."/>
            <person name="Grigoriev I.V."/>
            <person name="Debuchy R."/>
            <person name="Gladieux P."/>
            <person name="Thoren M.H."/>
            <person name="Johannesson H."/>
        </authorList>
    </citation>
    <scope>NUCLEOTIDE SEQUENCE</scope>
    <source>
        <strain evidence="8">CBS 232.78</strain>
    </source>
</reference>
<feature type="compositionally biased region" description="Polar residues" evidence="6">
    <location>
        <begin position="82"/>
        <end position="93"/>
    </location>
</feature>
<keyword evidence="5" id="KW-0175">Coiled coil</keyword>
<evidence type="ECO:0000313" key="8">
    <source>
        <dbReference type="EMBL" id="KAK3374643.1"/>
    </source>
</evidence>
<keyword evidence="2 4" id="KW-0863">Zinc-finger</keyword>
<dbReference type="Proteomes" id="UP001285441">
    <property type="component" value="Unassembled WGS sequence"/>
</dbReference>
<feature type="compositionally biased region" description="Basic and acidic residues" evidence="6">
    <location>
        <begin position="414"/>
        <end position="428"/>
    </location>
</feature>
<dbReference type="Gene3D" id="3.30.40.10">
    <property type="entry name" value="Zinc/RING finger domain, C3HC4 (zinc finger)"/>
    <property type="match status" value="1"/>
</dbReference>
<comment type="caution">
    <text evidence="8">The sequence shown here is derived from an EMBL/GenBank/DDBJ whole genome shotgun (WGS) entry which is preliminary data.</text>
</comment>
<dbReference type="EMBL" id="JAULSW010000007">
    <property type="protein sequence ID" value="KAK3374643.1"/>
    <property type="molecule type" value="Genomic_DNA"/>
</dbReference>
<keyword evidence="9" id="KW-1185">Reference proteome</keyword>
<feature type="coiled-coil region" evidence="5">
    <location>
        <begin position="247"/>
        <end position="274"/>
    </location>
</feature>
<name>A0AAE0KDD0_9PEZI</name>
<dbReference type="InterPro" id="IPR001841">
    <property type="entry name" value="Znf_RING"/>
</dbReference>
<protein>
    <recommendedName>
        <fullName evidence="7">RING-type domain-containing protein</fullName>
    </recommendedName>
</protein>
<evidence type="ECO:0000256" key="3">
    <source>
        <dbReference type="ARBA" id="ARBA00022833"/>
    </source>
</evidence>
<feature type="region of interest" description="Disordered" evidence="6">
    <location>
        <begin position="1"/>
        <end position="35"/>
    </location>
</feature>
<evidence type="ECO:0000259" key="7">
    <source>
        <dbReference type="PROSITE" id="PS50089"/>
    </source>
</evidence>
<dbReference type="SUPFAM" id="SSF57850">
    <property type="entry name" value="RING/U-box"/>
    <property type="match status" value="1"/>
</dbReference>